<gene>
    <name evidence="2" type="ORF">S03H2_16809</name>
</gene>
<organism evidence="2">
    <name type="scientific">marine sediment metagenome</name>
    <dbReference type="NCBI Taxonomy" id="412755"/>
    <lineage>
        <taxon>unclassified sequences</taxon>
        <taxon>metagenomes</taxon>
        <taxon>ecological metagenomes</taxon>
    </lineage>
</organism>
<name>X1GP50_9ZZZZ</name>
<evidence type="ECO:0000256" key="1">
    <source>
        <dbReference type="SAM" id="Phobius"/>
    </source>
</evidence>
<sequence length="41" mass="4454">LLPASLLAGWLWQTYSPAAPFYLGAGLAFLAMLGMMVLIRE</sequence>
<dbReference type="EMBL" id="BARU01008612">
    <property type="protein sequence ID" value="GAH43394.1"/>
    <property type="molecule type" value="Genomic_DNA"/>
</dbReference>
<feature type="transmembrane region" description="Helical" evidence="1">
    <location>
        <begin position="20"/>
        <end position="39"/>
    </location>
</feature>
<feature type="non-terminal residue" evidence="2">
    <location>
        <position position="1"/>
    </location>
</feature>
<reference evidence="2" key="1">
    <citation type="journal article" date="2014" name="Front. Microbiol.">
        <title>High frequency of phylogenetically diverse reductive dehalogenase-homologous genes in deep subseafloor sedimentary metagenomes.</title>
        <authorList>
            <person name="Kawai M."/>
            <person name="Futagami T."/>
            <person name="Toyoda A."/>
            <person name="Takaki Y."/>
            <person name="Nishi S."/>
            <person name="Hori S."/>
            <person name="Arai W."/>
            <person name="Tsubouchi T."/>
            <person name="Morono Y."/>
            <person name="Uchiyama I."/>
            <person name="Ito T."/>
            <person name="Fujiyama A."/>
            <person name="Inagaki F."/>
            <person name="Takami H."/>
        </authorList>
    </citation>
    <scope>NUCLEOTIDE SEQUENCE</scope>
    <source>
        <strain evidence="2">Expedition CK06-06</strain>
    </source>
</reference>
<dbReference type="AlphaFoldDB" id="X1GP50"/>
<evidence type="ECO:0000313" key="2">
    <source>
        <dbReference type="EMBL" id="GAH43394.1"/>
    </source>
</evidence>
<protein>
    <recommendedName>
        <fullName evidence="3">Major facilitator superfamily (MFS) profile domain-containing protein</fullName>
    </recommendedName>
</protein>
<keyword evidence="1" id="KW-0812">Transmembrane</keyword>
<keyword evidence="1" id="KW-1133">Transmembrane helix</keyword>
<keyword evidence="1" id="KW-0472">Membrane</keyword>
<comment type="caution">
    <text evidence="2">The sequence shown here is derived from an EMBL/GenBank/DDBJ whole genome shotgun (WGS) entry which is preliminary data.</text>
</comment>
<evidence type="ECO:0008006" key="3">
    <source>
        <dbReference type="Google" id="ProtNLM"/>
    </source>
</evidence>
<proteinExistence type="predicted"/>
<accession>X1GP50</accession>